<evidence type="ECO:0000313" key="4">
    <source>
        <dbReference type="Proteomes" id="UP000789342"/>
    </source>
</evidence>
<dbReference type="Proteomes" id="UP000789342">
    <property type="component" value="Unassembled WGS sequence"/>
</dbReference>
<dbReference type="AlphaFoldDB" id="A0A9N9DTZ9"/>
<evidence type="ECO:0000256" key="1">
    <source>
        <dbReference type="ARBA" id="ARBA00022679"/>
    </source>
</evidence>
<gene>
    <name evidence="3" type="ORF">AMORRO_LOCUS10025</name>
</gene>
<keyword evidence="1" id="KW-0808">Transferase</keyword>
<dbReference type="PANTHER" id="PTHR43323">
    <property type="entry name" value="3-HYDROXY-3-METHYLGLUTARYL COENZYME A SYNTHASE"/>
    <property type="match status" value="1"/>
</dbReference>
<dbReference type="Pfam" id="PF08540">
    <property type="entry name" value="HMG_CoA_synt_C"/>
    <property type="match status" value="1"/>
</dbReference>
<feature type="non-terminal residue" evidence="3">
    <location>
        <position position="217"/>
    </location>
</feature>
<dbReference type="GO" id="GO:0004421">
    <property type="term" value="F:hydroxymethylglutaryl-CoA synthase activity"/>
    <property type="evidence" value="ECO:0007669"/>
    <property type="project" value="InterPro"/>
</dbReference>
<evidence type="ECO:0000259" key="2">
    <source>
        <dbReference type="Pfam" id="PF08540"/>
    </source>
</evidence>
<sequence length="217" mass="24806">EGVRNPDLKAFDYFLFHAPYCKLVQKSFGRLFYNDFIRNPENPIFNSVQQFRDMNAEEALRSKDVEKAFIAISKADYAKKVAPTLLASTQVGNMYCASLYACLASALSNIPVDELVGKRLGLFSYGSGLASTLFSFRIIKPITEIHKVLDISSRLESRVEVPPEKFVETLHLREKTHGKKDFKVTGDGSPIKDALFKGTYYLEHIDSKWRRTYKRYI</sequence>
<organism evidence="3 4">
    <name type="scientific">Acaulospora morrowiae</name>
    <dbReference type="NCBI Taxonomy" id="94023"/>
    <lineage>
        <taxon>Eukaryota</taxon>
        <taxon>Fungi</taxon>
        <taxon>Fungi incertae sedis</taxon>
        <taxon>Mucoromycota</taxon>
        <taxon>Glomeromycotina</taxon>
        <taxon>Glomeromycetes</taxon>
        <taxon>Diversisporales</taxon>
        <taxon>Acaulosporaceae</taxon>
        <taxon>Acaulospora</taxon>
    </lineage>
</organism>
<name>A0A9N9DTZ9_9GLOM</name>
<feature type="domain" description="Hydroxymethylglutaryl-coenzyme A synthase C-terminal" evidence="2">
    <location>
        <begin position="7"/>
        <end position="215"/>
    </location>
</feature>
<dbReference type="InterPro" id="IPR013746">
    <property type="entry name" value="HMG_CoA_synt_C_dom"/>
</dbReference>
<dbReference type="GO" id="GO:0010142">
    <property type="term" value="P:farnesyl diphosphate biosynthetic process, mevalonate pathway"/>
    <property type="evidence" value="ECO:0007669"/>
    <property type="project" value="InterPro"/>
</dbReference>
<dbReference type="PANTHER" id="PTHR43323:SF2">
    <property type="entry name" value="HYDROXYMETHYLGLUTARYL-COA SYNTHASE"/>
    <property type="match status" value="1"/>
</dbReference>
<dbReference type="OrthoDB" id="1269963at2759"/>
<dbReference type="SUPFAM" id="SSF53901">
    <property type="entry name" value="Thiolase-like"/>
    <property type="match status" value="1"/>
</dbReference>
<reference evidence="3" key="1">
    <citation type="submission" date="2021-06" db="EMBL/GenBank/DDBJ databases">
        <authorList>
            <person name="Kallberg Y."/>
            <person name="Tangrot J."/>
            <person name="Rosling A."/>
        </authorList>
    </citation>
    <scope>NUCLEOTIDE SEQUENCE</scope>
    <source>
        <strain evidence="3">CL551</strain>
    </source>
</reference>
<proteinExistence type="predicted"/>
<keyword evidence="4" id="KW-1185">Reference proteome</keyword>
<dbReference type="Gene3D" id="3.40.47.10">
    <property type="match status" value="1"/>
</dbReference>
<dbReference type="InterPro" id="IPR016039">
    <property type="entry name" value="Thiolase-like"/>
</dbReference>
<dbReference type="EMBL" id="CAJVPV010010541">
    <property type="protein sequence ID" value="CAG8652357.1"/>
    <property type="molecule type" value="Genomic_DNA"/>
</dbReference>
<evidence type="ECO:0000313" key="3">
    <source>
        <dbReference type="EMBL" id="CAG8652357.1"/>
    </source>
</evidence>
<dbReference type="GO" id="GO:0006084">
    <property type="term" value="P:acetyl-CoA metabolic process"/>
    <property type="evidence" value="ECO:0007669"/>
    <property type="project" value="InterPro"/>
</dbReference>
<protein>
    <submittedName>
        <fullName evidence="3">10355_t:CDS:1</fullName>
    </submittedName>
</protein>
<comment type="caution">
    <text evidence="3">The sequence shown here is derived from an EMBL/GenBank/DDBJ whole genome shotgun (WGS) entry which is preliminary data.</text>
</comment>
<accession>A0A9N9DTZ9</accession>